<dbReference type="PANTHER" id="PTHR14136:SF17">
    <property type="entry name" value="BTB_POZ DOMAIN-CONTAINING PROTEIN KCTD9"/>
    <property type="match status" value="1"/>
</dbReference>
<feature type="chain" id="PRO_5031561356" description="Pentapeptide repeat-containing protein" evidence="1">
    <location>
        <begin position="17"/>
        <end position="264"/>
    </location>
</feature>
<evidence type="ECO:0000313" key="2">
    <source>
        <dbReference type="EMBL" id="CAD8614525.1"/>
    </source>
</evidence>
<evidence type="ECO:0000256" key="1">
    <source>
        <dbReference type="SAM" id="SignalP"/>
    </source>
</evidence>
<proteinExistence type="predicted"/>
<dbReference type="Gene3D" id="2.160.20.80">
    <property type="entry name" value="E3 ubiquitin-protein ligase SopA"/>
    <property type="match status" value="1"/>
</dbReference>
<sequence length="264" mass="28437">MRRAVLGMLFVSEVHAQAGLKVSWVSAPGGCAAGRGSSYNEVWGATGPQCIAECALNTACYAVEYLQTGKSGAMARCRQHQERVSQSFPNEHGANCHIKDTAEARKLWRGRLDVVHQVSFDCGTERCHSQICLAERRAMGGPVDLQKADLRGCMLSGMQFKSANFAEANLEGASLEMADLSGVSFQGANMAMAIVKGADMRGANLQGAIMDGADFTEANMENLFCVQCSMVNANLNKASLRNAHMNEAVRSLLAKRPSFSRGHR</sequence>
<dbReference type="SUPFAM" id="SSF141571">
    <property type="entry name" value="Pentapeptide repeat-like"/>
    <property type="match status" value="1"/>
</dbReference>
<accession>A0A7S0LMI3</accession>
<organism evidence="2">
    <name type="scientific">Coccolithus braarudii</name>
    <dbReference type="NCBI Taxonomy" id="221442"/>
    <lineage>
        <taxon>Eukaryota</taxon>
        <taxon>Haptista</taxon>
        <taxon>Haptophyta</taxon>
        <taxon>Prymnesiophyceae</taxon>
        <taxon>Coccolithales</taxon>
        <taxon>Coccolithaceae</taxon>
        <taxon>Coccolithus</taxon>
    </lineage>
</organism>
<dbReference type="Pfam" id="PF00805">
    <property type="entry name" value="Pentapeptide"/>
    <property type="match status" value="2"/>
</dbReference>
<dbReference type="EMBL" id="HBEY01037611">
    <property type="protein sequence ID" value="CAD8614525.1"/>
    <property type="molecule type" value="Transcribed_RNA"/>
</dbReference>
<dbReference type="InterPro" id="IPR001646">
    <property type="entry name" value="5peptide_repeat"/>
</dbReference>
<gene>
    <name evidence="2" type="ORF">CPEL01642_LOCUS17906</name>
</gene>
<feature type="signal peptide" evidence="1">
    <location>
        <begin position="1"/>
        <end position="16"/>
    </location>
</feature>
<dbReference type="InterPro" id="IPR051082">
    <property type="entry name" value="Pentapeptide-BTB/POZ_domain"/>
</dbReference>
<keyword evidence="1" id="KW-0732">Signal</keyword>
<dbReference type="AlphaFoldDB" id="A0A7S0LMI3"/>
<protein>
    <recommendedName>
        <fullName evidence="3">Pentapeptide repeat-containing protein</fullName>
    </recommendedName>
</protein>
<reference evidence="2" key="1">
    <citation type="submission" date="2021-01" db="EMBL/GenBank/DDBJ databases">
        <authorList>
            <person name="Corre E."/>
            <person name="Pelletier E."/>
            <person name="Niang G."/>
            <person name="Scheremetjew M."/>
            <person name="Finn R."/>
            <person name="Kale V."/>
            <person name="Holt S."/>
            <person name="Cochrane G."/>
            <person name="Meng A."/>
            <person name="Brown T."/>
            <person name="Cohen L."/>
        </authorList>
    </citation>
    <scope>NUCLEOTIDE SEQUENCE</scope>
    <source>
        <strain evidence="2">PLY182g</strain>
    </source>
</reference>
<evidence type="ECO:0008006" key="3">
    <source>
        <dbReference type="Google" id="ProtNLM"/>
    </source>
</evidence>
<name>A0A7S0LMI3_9EUKA</name>
<dbReference type="PANTHER" id="PTHR14136">
    <property type="entry name" value="BTB_POZ DOMAIN-CONTAINING PROTEIN KCTD9"/>
    <property type="match status" value="1"/>
</dbReference>